<dbReference type="InterPro" id="IPR023213">
    <property type="entry name" value="CAT-like_dom_sf"/>
</dbReference>
<dbReference type="STRING" id="667725.A0A0L0FRQ6"/>
<gene>
    <name evidence="3" type="ORF">SARC_08346</name>
</gene>
<dbReference type="Pfam" id="PF00755">
    <property type="entry name" value="Carn_acyltransf"/>
    <property type="match status" value="1"/>
</dbReference>
<accession>A0A0L0FRQ6</accession>
<dbReference type="PANTHER" id="PTHR22589">
    <property type="entry name" value="CARNITINE O-ACYLTRANSFERASE"/>
    <property type="match status" value="1"/>
</dbReference>
<dbReference type="AlphaFoldDB" id="A0A0L0FRQ6"/>
<dbReference type="GeneID" id="25908850"/>
<dbReference type="RefSeq" id="XP_014153153.1">
    <property type="nucleotide sequence ID" value="XM_014297678.1"/>
</dbReference>
<comment type="similarity">
    <text evidence="1">Belongs to the carnitine/choline acetyltransferase family.</text>
</comment>
<name>A0A0L0FRQ6_9EUKA</name>
<evidence type="ECO:0000256" key="1">
    <source>
        <dbReference type="ARBA" id="ARBA00005232"/>
    </source>
</evidence>
<dbReference type="InterPro" id="IPR000542">
    <property type="entry name" value="Carn_acyl_trans"/>
</dbReference>
<dbReference type="GO" id="GO:0004095">
    <property type="term" value="F:carnitine O-palmitoyltransferase activity"/>
    <property type="evidence" value="ECO:0007669"/>
    <property type="project" value="TreeGrafter"/>
</dbReference>
<evidence type="ECO:0000313" key="4">
    <source>
        <dbReference type="Proteomes" id="UP000054560"/>
    </source>
</evidence>
<dbReference type="OrthoDB" id="240216at2759"/>
<dbReference type="Gene3D" id="3.30.559.10">
    <property type="entry name" value="Chloramphenicol acetyltransferase-like domain"/>
    <property type="match status" value="1"/>
</dbReference>
<sequence length="251" mass="27503">MELKMSENVKKHITSSQQDFEKLVGGLEFQICRMGPMGKDEIKEYGVGADAVCQFVLQYGYYKMTGKFVPTYESCSTAAFKHGRTETVRSNTPETQACVLTFSDPNATRDEKMKALQTAAKKHGELTKNAATGKGFDRYMYMLKKFSEDELGVTPELFTHAGVWSHMNHIILSTSTLSSDAIKAGGFGPVCADGFGVGYSLIDGYMGLHITNYENKAEKFAQCTEECWAEISEVLTNTVGAKKAAGEAEAA</sequence>
<feature type="domain" description="Choline/carnitine acyltransferase" evidence="2">
    <location>
        <begin position="2"/>
        <end position="223"/>
    </location>
</feature>
<proteinExistence type="inferred from homology"/>
<organism evidence="3 4">
    <name type="scientific">Sphaeroforma arctica JP610</name>
    <dbReference type="NCBI Taxonomy" id="667725"/>
    <lineage>
        <taxon>Eukaryota</taxon>
        <taxon>Ichthyosporea</taxon>
        <taxon>Ichthyophonida</taxon>
        <taxon>Sphaeroforma</taxon>
    </lineage>
</organism>
<dbReference type="eggNOG" id="KOG3719">
    <property type="taxonomic scope" value="Eukaryota"/>
</dbReference>
<evidence type="ECO:0000313" key="3">
    <source>
        <dbReference type="EMBL" id="KNC79251.1"/>
    </source>
</evidence>
<dbReference type="GO" id="GO:0006635">
    <property type="term" value="P:fatty acid beta-oxidation"/>
    <property type="evidence" value="ECO:0007669"/>
    <property type="project" value="TreeGrafter"/>
</dbReference>
<evidence type="ECO:0000259" key="2">
    <source>
        <dbReference type="Pfam" id="PF00755"/>
    </source>
</evidence>
<reference evidence="3 4" key="1">
    <citation type="submission" date="2011-02" db="EMBL/GenBank/DDBJ databases">
        <title>The Genome Sequence of Sphaeroforma arctica JP610.</title>
        <authorList>
            <consortium name="The Broad Institute Genome Sequencing Platform"/>
            <person name="Russ C."/>
            <person name="Cuomo C."/>
            <person name="Young S.K."/>
            <person name="Zeng Q."/>
            <person name="Gargeya S."/>
            <person name="Alvarado L."/>
            <person name="Berlin A."/>
            <person name="Chapman S.B."/>
            <person name="Chen Z."/>
            <person name="Freedman E."/>
            <person name="Gellesch M."/>
            <person name="Goldberg J."/>
            <person name="Griggs A."/>
            <person name="Gujja S."/>
            <person name="Heilman E."/>
            <person name="Heiman D."/>
            <person name="Howarth C."/>
            <person name="Mehta T."/>
            <person name="Neiman D."/>
            <person name="Pearson M."/>
            <person name="Roberts A."/>
            <person name="Saif S."/>
            <person name="Shea T."/>
            <person name="Shenoy N."/>
            <person name="Sisk P."/>
            <person name="Stolte C."/>
            <person name="Sykes S."/>
            <person name="White J."/>
            <person name="Yandava C."/>
            <person name="Burger G."/>
            <person name="Gray M.W."/>
            <person name="Holland P.W.H."/>
            <person name="King N."/>
            <person name="Lang F.B.F."/>
            <person name="Roger A.J."/>
            <person name="Ruiz-Trillo I."/>
            <person name="Haas B."/>
            <person name="Nusbaum C."/>
            <person name="Birren B."/>
        </authorList>
    </citation>
    <scope>NUCLEOTIDE SEQUENCE [LARGE SCALE GENOMIC DNA]</scope>
    <source>
        <strain evidence="3 4">JP610</strain>
    </source>
</reference>
<dbReference type="SUPFAM" id="SSF52777">
    <property type="entry name" value="CoA-dependent acyltransferases"/>
    <property type="match status" value="1"/>
</dbReference>
<dbReference type="Proteomes" id="UP000054560">
    <property type="component" value="Unassembled WGS sequence"/>
</dbReference>
<protein>
    <recommendedName>
        <fullName evidence="2">Choline/carnitine acyltransferase domain-containing protein</fullName>
    </recommendedName>
</protein>
<dbReference type="EMBL" id="KQ242340">
    <property type="protein sequence ID" value="KNC79251.1"/>
    <property type="molecule type" value="Genomic_DNA"/>
</dbReference>
<dbReference type="GO" id="GO:0005739">
    <property type="term" value="C:mitochondrion"/>
    <property type="evidence" value="ECO:0007669"/>
    <property type="project" value="TreeGrafter"/>
</dbReference>
<dbReference type="InterPro" id="IPR039551">
    <property type="entry name" value="Cho/carn_acyl_trans"/>
</dbReference>
<dbReference type="PANTHER" id="PTHR22589:SF16">
    <property type="entry name" value="CARNITINE O-PALMITOYLTRANSFERASE 2, MITOCHONDRIAL"/>
    <property type="match status" value="1"/>
</dbReference>
<keyword evidence="4" id="KW-1185">Reference proteome</keyword>